<proteinExistence type="predicted"/>
<dbReference type="Gene3D" id="2.70.70.10">
    <property type="entry name" value="Glucose Permease (Domain IIA)"/>
    <property type="match status" value="1"/>
</dbReference>
<dbReference type="RefSeq" id="WP_137621818.1">
    <property type="nucleotide sequence ID" value="NZ_NXMA01000003.1"/>
</dbReference>
<evidence type="ECO:0000259" key="1">
    <source>
        <dbReference type="Pfam" id="PF01551"/>
    </source>
</evidence>
<dbReference type="SUPFAM" id="SSF51261">
    <property type="entry name" value="Duplicated hybrid motif"/>
    <property type="match status" value="1"/>
</dbReference>
<dbReference type="Pfam" id="PF01551">
    <property type="entry name" value="Peptidase_M23"/>
    <property type="match status" value="1"/>
</dbReference>
<dbReference type="AlphaFoldDB" id="A0A4U7BM53"/>
<feature type="domain" description="M23ase beta-sheet core" evidence="1">
    <location>
        <begin position="168"/>
        <end position="262"/>
    </location>
</feature>
<dbReference type="InterPro" id="IPR050570">
    <property type="entry name" value="Cell_wall_metabolism_enzyme"/>
</dbReference>
<sequence length="276" mass="30993">MKKILILLFCFFTCVFGAQEIKLIKGQAVFLELDKNNFIELKNQNKTIPTFNHPKNENKILAIFALPYKNPPKSTKLIAIYKNKQQEFIINASEGNYKSEQIQVAKNKVFPPKNVQDRIKKEFQEANAIYTSYTPKALYDGTFAIPLASFITSDFGKARIFNNQVASYHSGTDFRALSGTPIYAANSGIVKIAKNRYYAGNSVVIDHGLGIYSQYYHLSKINVKNGQKVKKGELIGLSGATGRVSGPHLHFGILVAQKQVDPLDFIKKFNALFDEI</sequence>
<dbReference type="PANTHER" id="PTHR21666:SF287">
    <property type="entry name" value="CYTOPLASMIC MEMBRANE PROTEIN"/>
    <property type="match status" value="1"/>
</dbReference>
<dbReference type="EMBL" id="NXMA01000003">
    <property type="protein sequence ID" value="TKX32789.1"/>
    <property type="molecule type" value="Genomic_DNA"/>
</dbReference>
<dbReference type="Proteomes" id="UP000310353">
    <property type="component" value="Unassembled WGS sequence"/>
</dbReference>
<evidence type="ECO:0000313" key="3">
    <source>
        <dbReference type="Proteomes" id="UP000310353"/>
    </source>
</evidence>
<dbReference type="PANTHER" id="PTHR21666">
    <property type="entry name" value="PEPTIDASE-RELATED"/>
    <property type="match status" value="1"/>
</dbReference>
<comment type="caution">
    <text evidence="2">The sequence shown here is derived from an EMBL/GenBank/DDBJ whole genome shotgun (WGS) entry which is preliminary data.</text>
</comment>
<dbReference type="CDD" id="cd12797">
    <property type="entry name" value="M23_peptidase"/>
    <property type="match status" value="1"/>
</dbReference>
<protein>
    <submittedName>
        <fullName evidence="2">M23 family peptidase</fullName>
    </submittedName>
</protein>
<organism evidence="2 3">
    <name type="scientific">Campylobacter aviculae</name>
    <dbReference type="NCBI Taxonomy" id="2510190"/>
    <lineage>
        <taxon>Bacteria</taxon>
        <taxon>Pseudomonadati</taxon>
        <taxon>Campylobacterota</taxon>
        <taxon>Epsilonproteobacteria</taxon>
        <taxon>Campylobacterales</taxon>
        <taxon>Campylobacteraceae</taxon>
        <taxon>Campylobacter</taxon>
    </lineage>
</organism>
<dbReference type="GO" id="GO:0004222">
    <property type="term" value="F:metalloendopeptidase activity"/>
    <property type="evidence" value="ECO:0007669"/>
    <property type="project" value="TreeGrafter"/>
</dbReference>
<evidence type="ECO:0000313" key="2">
    <source>
        <dbReference type="EMBL" id="TKX32789.1"/>
    </source>
</evidence>
<name>A0A4U7BM53_9BACT</name>
<keyword evidence="3" id="KW-1185">Reference proteome</keyword>
<dbReference type="InterPro" id="IPR011055">
    <property type="entry name" value="Dup_hybrid_motif"/>
</dbReference>
<accession>A0A4U7BM53</accession>
<reference evidence="2 3" key="1">
    <citation type="submission" date="2018-05" db="EMBL/GenBank/DDBJ databases">
        <title>Novel Campyloabacter and Helicobacter Species and Strains.</title>
        <authorList>
            <person name="Mannion A.J."/>
            <person name="Shen Z."/>
            <person name="Fox J.G."/>
        </authorList>
    </citation>
    <scope>NUCLEOTIDE SEQUENCE [LARGE SCALE GENOMIC DNA]</scope>
    <source>
        <strain evidence="3">MIT17-670</strain>
    </source>
</reference>
<dbReference type="InterPro" id="IPR016047">
    <property type="entry name" value="M23ase_b-sheet_dom"/>
</dbReference>
<dbReference type="OrthoDB" id="9815245at2"/>
<gene>
    <name evidence="2" type="ORF">CQA76_02195</name>
</gene>